<reference evidence="5 6" key="1">
    <citation type="submission" date="2018-01" db="EMBL/GenBank/DDBJ databases">
        <title>Glutamicibacter soli strain NHPC-3 Whole genome sequence and assembly.</title>
        <authorList>
            <person name="Choudhury P."/>
            <person name="Gupta D."/>
            <person name="Sengupta K."/>
            <person name="Jawed A."/>
            <person name="Sultana N."/>
            <person name="Saha P."/>
        </authorList>
    </citation>
    <scope>NUCLEOTIDE SEQUENCE [LARGE SCALE GENOMIC DNA]</scope>
    <source>
        <strain evidence="5 6">NHPC-3</strain>
    </source>
</reference>
<dbReference type="GO" id="GO:0003824">
    <property type="term" value="F:catalytic activity"/>
    <property type="evidence" value="ECO:0007669"/>
    <property type="project" value="InterPro"/>
</dbReference>
<dbReference type="PANTHER" id="PTHR46648:SF1">
    <property type="entry name" value="ADENOSINE 5'-MONOPHOSPHORAMIDASE HNT1"/>
    <property type="match status" value="1"/>
</dbReference>
<dbReference type="SUPFAM" id="SSF54197">
    <property type="entry name" value="HIT-like"/>
    <property type="match status" value="1"/>
</dbReference>
<dbReference type="InterPro" id="IPR011146">
    <property type="entry name" value="HIT-like"/>
</dbReference>
<dbReference type="EMBL" id="POAF01000005">
    <property type="protein sequence ID" value="RBM00539.1"/>
    <property type="molecule type" value="Genomic_DNA"/>
</dbReference>
<comment type="caution">
    <text evidence="5">The sequence shown here is derived from an EMBL/GenBank/DDBJ whole genome shotgun (WGS) entry which is preliminary data.</text>
</comment>
<feature type="domain" description="HIT" evidence="4">
    <location>
        <begin position="56"/>
        <end position="131"/>
    </location>
</feature>
<name>A0A365YDB2_9MICC</name>
<dbReference type="InterPro" id="IPR001310">
    <property type="entry name" value="Histidine_triad_HIT"/>
</dbReference>
<dbReference type="Pfam" id="PF01230">
    <property type="entry name" value="HIT"/>
    <property type="match status" value="1"/>
</dbReference>
<evidence type="ECO:0000259" key="4">
    <source>
        <dbReference type="PROSITE" id="PS51084"/>
    </source>
</evidence>
<evidence type="ECO:0000256" key="2">
    <source>
        <dbReference type="PIRSR" id="PIRSR601310-3"/>
    </source>
</evidence>
<evidence type="ECO:0000313" key="6">
    <source>
        <dbReference type="Proteomes" id="UP000252167"/>
    </source>
</evidence>
<sequence>MLYRSHEPHGYQCPFCELVNNLPFSEDNLCAPTDMIYQTDQVAAIMACDGFGNFGGHVMIIPTAHLESLYDLDEQIGAAIMRETRRIALAMKLAWNPDGTSTRQHNEPAGNQHVWHYHQHVFPRYWDDELYRQLRHRVPVEDRAAKAEQLRAALFSDEHPQRLYESDLRC</sequence>
<feature type="short sequence motif" description="Histidine triad motif" evidence="2 3">
    <location>
        <begin position="116"/>
        <end position="120"/>
    </location>
</feature>
<proteinExistence type="predicted"/>
<dbReference type="PROSITE" id="PS51084">
    <property type="entry name" value="HIT_2"/>
    <property type="match status" value="1"/>
</dbReference>
<dbReference type="AlphaFoldDB" id="A0A365YDB2"/>
<evidence type="ECO:0000256" key="1">
    <source>
        <dbReference type="PIRSR" id="PIRSR601310-1"/>
    </source>
</evidence>
<dbReference type="Proteomes" id="UP000252167">
    <property type="component" value="Unassembled WGS sequence"/>
</dbReference>
<protein>
    <submittedName>
        <fullName evidence="5">HIT family protein</fullName>
    </submittedName>
</protein>
<dbReference type="Gene3D" id="3.30.428.10">
    <property type="entry name" value="HIT-like"/>
    <property type="match status" value="1"/>
</dbReference>
<dbReference type="InterPro" id="IPR036265">
    <property type="entry name" value="HIT-like_sf"/>
</dbReference>
<dbReference type="GO" id="GO:0009117">
    <property type="term" value="P:nucleotide metabolic process"/>
    <property type="evidence" value="ECO:0007669"/>
    <property type="project" value="TreeGrafter"/>
</dbReference>
<gene>
    <name evidence="5" type="ORF">C1H84_11385</name>
</gene>
<feature type="active site" description="Tele-AMP-histidine intermediate" evidence="1">
    <location>
        <position position="118"/>
    </location>
</feature>
<organism evidence="5 6">
    <name type="scientific">Glutamicibacter soli</name>
    <dbReference type="NCBI Taxonomy" id="453836"/>
    <lineage>
        <taxon>Bacteria</taxon>
        <taxon>Bacillati</taxon>
        <taxon>Actinomycetota</taxon>
        <taxon>Actinomycetes</taxon>
        <taxon>Micrococcales</taxon>
        <taxon>Micrococcaceae</taxon>
        <taxon>Glutamicibacter</taxon>
    </lineage>
</organism>
<accession>A0A365YDB2</accession>
<dbReference type="RefSeq" id="WP_113607458.1">
    <property type="nucleotide sequence ID" value="NZ_CM125969.1"/>
</dbReference>
<keyword evidence="6" id="KW-1185">Reference proteome</keyword>
<evidence type="ECO:0000256" key="3">
    <source>
        <dbReference type="PROSITE-ProRule" id="PRU00464"/>
    </source>
</evidence>
<dbReference type="PANTHER" id="PTHR46648">
    <property type="entry name" value="HIT FAMILY PROTEIN 1"/>
    <property type="match status" value="1"/>
</dbReference>
<evidence type="ECO:0000313" key="5">
    <source>
        <dbReference type="EMBL" id="RBM00539.1"/>
    </source>
</evidence>